<keyword evidence="2" id="KW-1003">Cell membrane</keyword>
<evidence type="ECO:0000256" key="3">
    <source>
        <dbReference type="ARBA" id="ARBA00022519"/>
    </source>
</evidence>
<dbReference type="SUPFAM" id="SSF144091">
    <property type="entry name" value="Rhomboid-like"/>
    <property type="match status" value="1"/>
</dbReference>
<dbReference type="Gene3D" id="1.20.1540.10">
    <property type="entry name" value="Rhomboid-like"/>
    <property type="match status" value="1"/>
</dbReference>
<dbReference type="InterPro" id="IPR022764">
    <property type="entry name" value="Peptidase_S54_rhomboid_dom"/>
</dbReference>
<dbReference type="GO" id="GO:0004252">
    <property type="term" value="F:serine-type endopeptidase activity"/>
    <property type="evidence" value="ECO:0007669"/>
    <property type="project" value="InterPro"/>
</dbReference>
<keyword evidence="3" id="KW-0997">Cell inner membrane</keyword>
<evidence type="ECO:0000259" key="8">
    <source>
        <dbReference type="Pfam" id="PF01694"/>
    </source>
</evidence>
<evidence type="ECO:0000256" key="6">
    <source>
        <dbReference type="ARBA" id="ARBA00023136"/>
    </source>
</evidence>
<evidence type="ECO:0000313" key="10">
    <source>
        <dbReference type="Proteomes" id="UP000295678"/>
    </source>
</evidence>
<dbReference type="GO" id="GO:0016020">
    <property type="term" value="C:membrane"/>
    <property type="evidence" value="ECO:0007669"/>
    <property type="project" value="UniProtKB-SubCell"/>
</dbReference>
<keyword evidence="10" id="KW-1185">Reference proteome</keyword>
<feature type="transmembrane region" description="Helical" evidence="7">
    <location>
        <begin position="20"/>
        <end position="40"/>
    </location>
</feature>
<dbReference type="AlphaFoldDB" id="A0A4R3ML86"/>
<feature type="transmembrane region" description="Helical" evidence="7">
    <location>
        <begin position="143"/>
        <end position="165"/>
    </location>
</feature>
<gene>
    <name evidence="9" type="ORF">EDC22_102325</name>
</gene>
<comment type="caution">
    <text evidence="9">The sequence shown here is derived from an EMBL/GenBank/DDBJ whole genome shotgun (WGS) entry which is preliminary data.</text>
</comment>
<sequence length="261" mass="27870">MTRPNKPNLPDPLANAREPIFNLPAAMVAGVAILTAIHVLRSLLPFETDLWVLFTFAFVPARYISDSLIGLSFPGGAGADLWTFLTYALLHGSWMHLGVNVAWMIAFGTPVLRRFGTVRFVLLSAVAAIAGAGAHLLTHWGEFAPVVGASAAISGQMGAAVRFAFQHPASIWSTDPDARWKQPALPLARAFHDVRVLAFVAIWFAVNYAFGATGMAGDGDASVAWEAHIGGFLTGLLGFRLFDPAASPRQDASFPDQNNGS</sequence>
<evidence type="ECO:0000256" key="2">
    <source>
        <dbReference type="ARBA" id="ARBA00022475"/>
    </source>
</evidence>
<feature type="transmembrane region" description="Helical" evidence="7">
    <location>
        <begin position="118"/>
        <end position="137"/>
    </location>
</feature>
<dbReference type="Pfam" id="PF01694">
    <property type="entry name" value="Rhomboid"/>
    <property type="match status" value="1"/>
</dbReference>
<keyword evidence="4 7" id="KW-0812">Transmembrane</keyword>
<evidence type="ECO:0000256" key="5">
    <source>
        <dbReference type="ARBA" id="ARBA00022989"/>
    </source>
</evidence>
<comment type="subcellular location">
    <subcellularLocation>
        <location evidence="1">Membrane</location>
        <topology evidence="1">Multi-pass membrane protein</topology>
    </subcellularLocation>
</comment>
<keyword evidence="6 7" id="KW-0472">Membrane</keyword>
<proteinExistence type="predicted"/>
<dbReference type="Proteomes" id="UP000295678">
    <property type="component" value="Unassembled WGS sequence"/>
</dbReference>
<name>A0A4R3ML86_9HYPH</name>
<evidence type="ECO:0000256" key="4">
    <source>
        <dbReference type="ARBA" id="ARBA00022692"/>
    </source>
</evidence>
<dbReference type="EMBL" id="SMAK01000002">
    <property type="protein sequence ID" value="TCT12640.1"/>
    <property type="molecule type" value="Genomic_DNA"/>
</dbReference>
<feature type="domain" description="Peptidase S54 rhomboid" evidence="8">
    <location>
        <begin position="80"/>
        <end position="237"/>
    </location>
</feature>
<dbReference type="PANTHER" id="PTHR43066">
    <property type="entry name" value="RHOMBOID-RELATED PROTEIN"/>
    <property type="match status" value="1"/>
</dbReference>
<feature type="transmembrane region" description="Helical" evidence="7">
    <location>
        <begin position="196"/>
        <end position="217"/>
    </location>
</feature>
<accession>A0A4R3ML86</accession>
<feature type="transmembrane region" description="Helical" evidence="7">
    <location>
        <begin position="85"/>
        <end position="106"/>
    </location>
</feature>
<evidence type="ECO:0000256" key="7">
    <source>
        <dbReference type="SAM" id="Phobius"/>
    </source>
</evidence>
<evidence type="ECO:0000313" key="9">
    <source>
        <dbReference type="EMBL" id="TCT12640.1"/>
    </source>
</evidence>
<organism evidence="9 10">
    <name type="scientific">Tepidamorphus gemmatus</name>
    <dbReference type="NCBI Taxonomy" id="747076"/>
    <lineage>
        <taxon>Bacteria</taxon>
        <taxon>Pseudomonadati</taxon>
        <taxon>Pseudomonadota</taxon>
        <taxon>Alphaproteobacteria</taxon>
        <taxon>Hyphomicrobiales</taxon>
        <taxon>Tepidamorphaceae</taxon>
        <taxon>Tepidamorphus</taxon>
    </lineage>
</organism>
<dbReference type="InterPro" id="IPR035952">
    <property type="entry name" value="Rhomboid-like_sf"/>
</dbReference>
<reference evidence="9 10" key="1">
    <citation type="submission" date="2019-03" db="EMBL/GenBank/DDBJ databases">
        <title>Genomic Encyclopedia of Type Strains, Phase IV (KMG-IV): sequencing the most valuable type-strain genomes for metagenomic binning, comparative biology and taxonomic classification.</title>
        <authorList>
            <person name="Goeker M."/>
        </authorList>
    </citation>
    <scope>NUCLEOTIDE SEQUENCE [LARGE SCALE GENOMIC DNA]</scope>
    <source>
        <strain evidence="9 10">DSM 19345</strain>
    </source>
</reference>
<protein>
    <submittedName>
        <fullName evidence="9">Rhomboid family protein</fullName>
    </submittedName>
</protein>
<evidence type="ECO:0000256" key="1">
    <source>
        <dbReference type="ARBA" id="ARBA00004141"/>
    </source>
</evidence>
<dbReference type="PANTHER" id="PTHR43066:SF26">
    <property type="entry name" value="RHOMBOID PROTEASE GLPG"/>
    <property type="match status" value="1"/>
</dbReference>
<keyword evidence="5 7" id="KW-1133">Transmembrane helix</keyword>